<dbReference type="EMBL" id="JH597761">
    <property type="protein sequence ID" value="EHP69787.1"/>
    <property type="molecule type" value="Genomic_DNA"/>
</dbReference>
<organism evidence="1 2">
    <name type="scientific">Metallosphaera yellowstonensis MK1</name>
    <dbReference type="NCBI Taxonomy" id="671065"/>
    <lineage>
        <taxon>Archaea</taxon>
        <taxon>Thermoproteota</taxon>
        <taxon>Thermoprotei</taxon>
        <taxon>Sulfolobales</taxon>
        <taxon>Sulfolobaceae</taxon>
        <taxon>Metallosphaera</taxon>
    </lineage>
</organism>
<dbReference type="HOGENOM" id="CLU_3282940_0_0_2"/>
<proteinExistence type="predicted"/>
<gene>
    <name evidence="1" type="ORF">MetMK1DRAFT_00002890</name>
</gene>
<dbReference type="STRING" id="671065.MetMK1DRAFT_00002890"/>
<accession>H2C4C2</accession>
<dbReference type="AlphaFoldDB" id="H2C4C2"/>
<name>H2C4C2_9CREN</name>
<keyword evidence="2" id="KW-1185">Reference proteome</keyword>
<dbReference type="Proteomes" id="UP000003980">
    <property type="component" value="Unassembled WGS sequence"/>
</dbReference>
<evidence type="ECO:0000313" key="2">
    <source>
        <dbReference type="Proteomes" id="UP000003980"/>
    </source>
</evidence>
<protein>
    <submittedName>
        <fullName evidence="1">Uncharacterized protein</fullName>
    </submittedName>
</protein>
<evidence type="ECO:0000313" key="1">
    <source>
        <dbReference type="EMBL" id="EHP69787.1"/>
    </source>
</evidence>
<reference evidence="1 2" key="1">
    <citation type="submission" date="2012-01" db="EMBL/GenBank/DDBJ databases">
        <title>Improved High-Quality Draft sequence of Metallosphaera yellowstonensis MK1.</title>
        <authorList>
            <consortium name="US DOE Joint Genome Institute"/>
            <person name="Lucas S."/>
            <person name="Han J."/>
            <person name="Cheng J.-F."/>
            <person name="Goodwin L."/>
            <person name="Pitluck S."/>
            <person name="Peters L."/>
            <person name="Teshima H."/>
            <person name="Detter J.C."/>
            <person name="Han C."/>
            <person name="Tapia R."/>
            <person name="Land M."/>
            <person name="Hauser L."/>
            <person name="Kyrpides N."/>
            <person name="Kozubal M."/>
            <person name="Macur R.E."/>
            <person name="Jay Z."/>
            <person name="Inskeep W."/>
            <person name="Woyke T."/>
        </authorList>
    </citation>
    <scope>NUCLEOTIDE SEQUENCE [LARGE SCALE GENOMIC DNA]</scope>
    <source>
        <strain evidence="1 2">MK1</strain>
    </source>
</reference>
<sequence>MNITHVVLDLKVHQVWDFSLGVALKLRQNLITAVKVIKNV</sequence>